<keyword evidence="3" id="KW-1185">Reference proteome</keyword>
<evidence type="ECO:0000259" key="1">
    <source>
        <dbReference type="PROSITE" id="PS50943"/>
    </source>
</evidence>
<reference evidence="2 3" key="1">
    <citation type="submission" date="2016-10" db="EMBL/GenBank/DDBJ databases">
        <authorList>
            <person name="de Groot N.N."/>
        </authorList>
    </citation>
    <scope>NUCLEOTIDE SEQUENCE [LARGE SCALE GENOMIC DNA]</scope>
    <source>
        <strain evidence="3">E92,LMG 26720,CCM 7988</strain>
    </source>
</reference>
<dbReference type="CDD" id="cd00093">
    <property type="entry name" value="HTH_XRE"/>
    <property type="match status" value="1"/>
</dbReference>
<accession>A0A1I5YKM9</accession>
<dbReference type="Pfam" id="PF01381">
    <property type="entry name" value="HTH_3"/>
    <property type="match status" value="1"/>
</dbReference>
<dbReference type="GO" id="GO:0003677">
    <property type="term" value="F:DNA binding"/>
    <property type="evidence" value="ECO:0007669"/>
    <property type="project" value="InterPro"/>
</dbReference>
<protein>
    <submittedName>
        <fullName evidence="2">Helix-turn-helix</fullName>
    </submittedName>
</protein>
<proteinExistence type="predicted"/>
<dbReference type="Gene3D" id="1.10.260.40">
    <property type="entry name" value="lambda repressor-like DNA-binding domains"/>
    <property type="match status" value="1"/>
</dbReference>
<dbReference type="SMART" id="SM00530">
    <property type="entry name" value="HTH_XRE"/>
    <property type="match status" value="1"/>
</dbReference>
<dbReference type="AlphaFoldDB" id="A0A1I5YKM9"/>
<organism evidence="2 3">
    <name type="scientific">Pseudarcicella hirudinis</name>
    <dbReference type="NCBI Taxonomy" id="1079859"/>
    <lineage>
        <taxon>Bacteria</taxon>
        <taxon>Pseudomonadati</taxon>
        <taxon>Bacteroidota</taxon>
        <taxon>Cytophagia</taxon>
        <taxon>Cytophagales</taxon>
        <taxon>Flectobacillaceae</taxon>
        <taxon>Pseudarcicella</taxon>
    </lineage>
</organism>
<sequence>MLKKRNKLLIMDLILIGKVIREKRNALSLRQEELSERSDVAIKTIHSIELGKGNPSLKTIAKILDVLELDIIIISAKK</sequence>
<evidence type="ECO:0000313" key="3">
    <source>
        <dbReference type="Proteomes" id="UP000199306"/>
    </source>
</evidence>
<dbReference type="EMBL" id="FOXH01000019">
    <property type="protein sequence ID" value="SFQ44712.1"/>
    <property type="molecule type" value="Genomic_DNA"/>
</dbReference>
<dbReference type="PROSITE" id="PS50943">
    <property type="entry name" value="HTH_CROC1"/>
    <property type="match status" value="1"/>
</dbReference>
<dbReference type="InterPro" id="IPR010982">
    <property type="entry name" value="Lambda_DNA-bd_dom_sf"/>
</dbReference>
<dbReference type="STRING" id="1079859.SAMN04515674_11975"/>
<dbReference type="SUPFAM" id="SSF47413">
    <property type="entry name" value="lambda repressor-like DNA-binding domains"/>
    <property type="match status" value="1"/>
</dbReference>
<feature type="domain" description="HTH cro/C1-type" evidence="1">
    <location>
        <begin position="20"/>
        <end position="74"/>
    </location>
</feature>
<name>A0A1I5YKM9_9BACT</name>
<evidence type="ECO:0000313" key="2">
    <source>
        <dbReference type="EMBL" id="SFQ44712.1"/>
    </source>
</evidence>
<dbReference type="InterPro" id="IPR001387">
    <property type="entry name" value="Cro/C1-type_HTH"/>
</dbReference>
<gene>
    <name evidence="2" type="ORF">SAMN04515674_11975</name>
</gene>
<dbReference type="Proteomes" id="UP000199306">
    <property type="component" value="Unassembled WGS sequence"/>
</dbReference>